<evidence type="ECO:0000313" key="3">
    <source>
        <dbReference type="Proteomes" id="UP000015102"/>
    </source>
</evidence>
<proteinExistence type="predicted"/>
<evidence type="ECO:0000256" key="1">
    <source>
        <dbReference type="SAM" id="MobiDB-lite"/>
    </source>
</evidence>
<reference evidence="2" key="2">
    <citation type="submission" date="2015-06" db="UniProtKB">
        <authorList>
            <consortium name="EnsemblMetazoa"/>
        </authorList>
    </citation>
    <scope>IDENTIFICATION</scope>
</reference>
<dbReference type="AlphaFoldDB" id="T1GUL9"/>
<dbReference type="Proteomes" id="UP000015102">
    <property type="component" value="Unassembled WGS sequence"/>
</dbReference>
<feature type="compositionally biased region" description="Acidic residues" evidence="1">
    <location>
        <begin position="72"/>
        <end position="88"/>
    </location>
</feature>
<keyword evidence="3" id="KW-1185">Reference proteome</keyword>
<organism evidence="2 3">
    <name type="scientific">Megaselia scalaris</name>
    <name type="common">Humpbacked fly</name>
    <name type="synonym">Phora scalaris</name>
    <dbReference type="NCBI Taxonomy" id="36166"/>
    <lineage>
        <taxon>Eukaryota</taxon>
        <taxon>Metazoa</taxon>
        <taxon>Ecdysozoa</taxon>
        <taxon>Arthropoda</taxon>
        <taxon>Hexapoda</taxon>
        <taxon>Insecta</taxon>
        <taxon>Pterygota</taxon>
        <taxon>Neoptera</taxon>
        <taxon>Endopterygota</taxon>
        <taxon>Diptera</taxon>
        <taxon>Brachycera</taxon>
        <taxon>Muscomorpha</taxon>
        <taxon>Platypezoidea</taxon>
        <taxon>Phoridae</taxon>
        <taxon>Megaseliini</taxon>
        <taxon>Megaselia</taxon>
    </lineage>
</organism>
<accession>T1GUL9</accession>
<feature type="region of interest" description="Disordered" evidence="1">
    <location>
        <begin position="54"/>
        <end position="88"/>
    </location>
</feature>
<reference evidence="3" key="1">
    <citation type="submission" date="2013-02" db="EMBL/GenBank/DDBJ databases">
        <authorList>
            <person name="Hughes D."/>
        </authorList>
    </citation>
    <scope>NUCLEOTIDE SEQUENCE</scope>
    <source>
        <strain>Durham</strain>
        <strain evidence="3">NC isolate 2 -- Noor lab</strain>
    </source>
</reference>
<name>T1GUL9_MEGSC</name>
<evidence type="ECO:0000313" key="2">
    <source>
        <dbReference type="EnsemblMetazoa" id="MESCA007435-PA"/>
    </source>
</evidence>
<sequence length="105" mass="12202">YVRYHQIGRIRDTLRSINERYRNRDGNDLTTSRDSATATDNNIVMDFEEEEVLDSSDGFTTNEDSLHTSDVETLESMEEDGGDVMDYDENLTGEHKYLEEMERVP</sequence>
<dbReference type="EMBL" id="CAQQ02175497">
    <property type="status" value="NOT_ANNOTATED_CDS"/>
    <property type="molecule type" value="Genomic_DNA"/>
</dbReference>
<dbReference type="HOGENOM" id="CLU_2243247_0_0_1"/>
<protein>
    <submittedName>
        <fullName evidence="2">Uncharacterized protein</fullName>
    </submittedName>
</protein>
<dbReference type="EnsemblMetazoa" id="MESCA007435-RA">
    <property type="protein sequence ID" value="MESCA007435-PA"/>
    <property type="gene ID" value="MESCA007435"/>
</dbReference>